<dbReference type="PROSITE" id="PS51918">
    <property type="entry name" value="RADICAL_SAM"/>
    <property type="match status" value="1"/>
</dbReference>
<dbReference type="SUPFAM" id="SSF102114">
    <property type="entry name" value="Radical SAM enzymes"/>
    <property type="match status" value="1"/>
</dbReference>
<name>Q1PVX3_KUEST</name>
<keyword evidence="3" id="KW-0808">Transferase</keyword>
<keyword evidence="2" id="KW-0489">Methyltransferase</keyword>
<feature type="domain" description="Radical SAM core" evidence="9">
    <location>
        <begin position="195"/>
        <end position="418"/>
    </location>
</feature>
<dbReference type="Pfam" id="PF02310">
    <property type="entry name" value="B12-binding"/>
    <property type="match status" value="1"/>
</dbReference>
<dbReference type="Gene3D" id="3.80.30.20">
    <property type="entry name" value="tm_1862 like domain"/>
    <property type="match status" value="1"/>
</dbReference>
<gene>
    <name evidence="10" type="ORF">kustc0627</name>
</gene>
<evidence type="ECO:0000256" key="5">
    <source>
        <dbReference type="ARBA" id="ARBA00022723"/>
    </source>
</evidence>
<keyword evidence="6" id="KW-0408">Iron</keyword>
<dbReference type="InterPro" id="IPR007197">
    <property type="entry name" value="rSAM"/>
</dbReference>
<dbReference type="GO" id="GO:0046872">
    <property type="term" value="F:metal ion binding"/>
    <property type="evidence" value="ECO:0007669"/>
    <property type="project" value="UniProtKB-KW"/>
</dbReference>
<reference evidence="10" key="2">
    <citation type="submission" date="2006-01" db="EMBL/GenBank/DDBJ databases">
        <authorList>
            <person name="Genoscope"/>
        </authorList>
    </citation>
    <scope>NUCLEOTIDE SEQUENCE</scope>
</reference>
<organism evidence="10">
    <name type="scientific">Kuenenia stuttgartiensis</name>
    <dbReference type="NCBI Taxonomy" id="174633"/>
    <lineage>
        <taxon>Bacteria</taxon>
        <taxon>Pseudomonadati</taxon>
        <taxon>Planctomycetota</taxon>
        <taxon>Candidatus Brocadiia</taxon>
        <taxon>Candidatus Brocadiales</taxon>
        <taxon>Candidatus Brocadiaceae</taxon>
        <taxon>Candidatus Kuenenia</taxon>
    </lineage>
</organism>
<dbReference type="SFLD" id="SFLDS00029">
    <property type="entry name" value="Radical_SAM"/>
    <property type="match status" value="1"/>
</dbReference>
<dbReference type="GO" id="GO:0031419">
    <property type="term" value="F:cobalamin binding"/>
    <property type="evidence" value="ECO:0007669"/>
    <property type="project" value="InterPro"/>
</dbReference>
<dbReference type="EMBL" id="CT573073">
    <property type="protein sequence ID" value="CAJ71372.1"/>
    <property type="molecule type" value="Genomic_DNA"/>
</dbReference>
<reference evidence="10" key="1">
    <citation type="journal article" date="2006" name="Nature">
        <title>Deciphering the evolution and metabolism of an anammox bacterium from a community genome.</title>
        <authorList>
            <person name="Strous M."/>
            <person name="Pelletier E."/>
            <person name="Mangenot S."/>
            <person name="Rattei T."/>
            <person name="Lehner A."/>
            <person name="Taylor M.W."/>
            <person name="Horn M."/>
            <person name="Daims H."/>
            <person name="Bartol-Mavel D."/>
            <person name="Wincker P."/>
            <person name="Barbe V."/>
            <person name="Fonknechten N."/>
            <person name="Vallenet D."/>
            <person name="Segurens B."/>
            <person name="Schenowitz-Truong C."/>
            <person name="Medigue C."/>
            <person name="Collingro A."/>
            <person name="Snel B."/>
            <person name="Dutilh B.E."/>
            <person name="OpDenCamp H.J.M."/>
            <person name="vanDerDrift C."/>
            <person name="Cirpus I."/>
            <person name="vanDePas-Schoonen K.T."/>
            <person name="Harhangi H.R."/>
            <person name="vanNiftrik L."/>
            <person name="Schmid M."/>
            <person name="Keltjens J."/>
            <person name="vanDeVossenberg J."/>
            <person name="Kartal B."/>
            <person name="Meier H."/>
            <person name="Frishman D."/>
            <person name="Huynen M.A."/>
            <person name="Mewes H."/>
            <person name="Weissenbach J."/>
            <person name="Jetten M.S.M."/>
            <person name="Wagner M."/>
            <person name="LePaslier D."/>
        </authorList>
    </citation>
    <scope>NUCLEOTIDE SEQUENCE</scope>
</reference>
<dbReference type="Gene3D" id="3.40.50.280">
    <property type="entry name" value="Cobalamin-binding domain"/>
    <property type="match status" value="1"/>
</dbReference>
<accession>Q1PVX3</accession>
<dbReference type="CDD" id="cd01335">
    <property type="entry name" value="Radical_SAM"/>
    <property type="match status" value="1"/>
</dbReference>
<dbReference type="InterPro" id="IPR006158">
    <property type="entry name" value="Cobalamin-bd"/>
</dbReference>
<dbReference type="InterPro" id="IPR034466">
    <property type="entry name" value="Methyltransferase_Class_B"/>
</dbReference>
<feature type="domain" description="B12-binding" evidence="8">
    <location>
        <begin position="2"/>
        <end position="138"/>
    </location>
</feature>
<evidence type="ECO:0000256" key="7">
    <source>
        <dbReference type="ARBA" id="ARBA00023014"/>
    </source>
</evidence>
<evidence type="ECO:0000259" key="8">
    <source>
        <dbReference type="PROSITE" id="PS51332"/>
    </source>
</evidence>
<dbReference type="Pfam" id="PF04055">
    <property type="entry name" value="Radical_SAM"/>
    <property type="match status" value="1"/>
</dbReference>
<dbReference type="GO" id="GO:0003824">
    <property type="term" value="F:catalytic activity"/>
    <property type="evidence" value="ECO:0007669"/>
    <property type="project" value="InterPro"/>
</dbReference>
<dbReference type="CDD" id="cd02068">
    <property type="entry name" value="radical_SAM_B12_BD"/>
    <property type="match status" value="1"/>
</dbReference>
<dbReference type="PANTHER" id="PTHR43409:SF7">
    <property type="entry name" value="BLL1977 PROTEIN"/>
    <property type="match status" value="1"/>
</dbReference>
<dbReference type="InterPro" id="IPR006638">
    <property type="entry name" value="Elp3/MiaA/NifB-like_rSAM"/>
</dbReference>
<dbReference type="InterPro" id="IPR023404">
    <property type="entry name" value="rSAM_horseshoe"/>
</dbReference>
<comment type="cofactor">
    <cofactor evidence="1">
        <name>[4Fe-4S] cluster</name>
        <dbReference type="ChEBI" id="CHEBI:49883"/>
    </cofactor>
</comment>
<keyword evidence="5" id="KW-0479">Metal-binding</keyword>
<evidence type="ECO:0000256" key="1">
    <source>
        <dbReference type="ARBA" id="ARBA00001966"/>
    </source>
</evidence>
<keyword evidence="4" id="KW-0949">S-adenosyl-L-methionine</keyword>
<dbReference type="PROSITE" id="PS51332">
    <property type="entry name" value="B12_BINDING"/>
    <property type="match status" value="1"/>
</dbReference>
<dbReference type="SFLD" id="SFLDG01082">
    <property type="entry name" value="B12-binding_domain_containing"/>
    <property type="match status" value="1"/>
</dbReference>
<evidence type="ECO:0000256" key="4">
    <source>
        <dbReference type="ARBA" id="ARBA00022691"/>
    </source>
</evidence>
<evidence type="ECO:0000256" key="3">
    <source>
        <dbReference type="ARBA" id="ARBA00022679"/>
    </source>
</evidence>
<protein>
    <submittedName>
        <fullName evidence="10">Uncharacterized protein</fullName>
    </submittedName>
</protein>
<dbReference type="GO" id="GO:0051539">
    <property type="term" value="F:4 iron, 4 sulfur cluster binding"/>
    <property type="evidence" value="ECO:0007669"/>
    <property type="project" value="UniProtKB-KW"/>
</dbReference>
<evidence type="ECO:0000259" key="9">
    <source>
        <dbReference type="PROSITE" id="PS51918"/>
    </source>
</evidence>
<evidence type="ECO:0000256" key="6">
    <source>
        <dbReference type="ARBA" id="ARBA00023004"/>
    </source>
</evidence>
<dbReference type="PANTHER" id="PTHR43409">
    <property type="entry name" value="ANAEROBIC MAGNESIUM-PROTOPORPHYRIN IX MONOMETHYL ESTER CYCLASE-RELATED"/>
    <property type="match status" value="1"/>
</dbReference>
<dbReference type="InterPro" id="IPR036724">
    <property type="entry name" value="Cobalamin-bd_sf"/>
</dbReference>
<keyword evidence="7" id="KW-0411">Iron-sulfur</keyword>
<dbReference type="InterPro" id="IPR058240">
    <property type="entry name" value="rSAM_sf"/>
</dbReference>
<dbReference type="InterPro" id="IPR051198">
    <property type="entry name" value="BchE-like"/>
</dbReference>
<sequence length="468" mass="53491">MNILVINVSMRQTSPLKLFPIGLGYITTSMKNAGFTFDLLDIDAHRYSDQEVEQFIRKKNYDIVCMGCIVTGYKIVKMLASFIKESHPNATIIVGNSVATSIADTLLTKTQVDVAVMSEGDETIVELLNAISRSESLEQVKGICFKKDGKIVRTPMRPLIKDISTLPFIDYTIFDVETYIKTSKLAVSDPLPIPREDIRALPVNTARGCVAGCSFCYHVFKKTPYRYRNPDNIMTELRQLIKQYNLNYILLWDEVTFFSKQQTVAFVDRILEEGLQFYWAGLCRANLFQDDDDIEIMKKMKRAGCIAMVYSLESAEPEILKAMNKNISVEQFSLQTQLFRKAEIPVFTSLVIGFPQETPESLKKTFNCCIENRIYPSAGYLLPQPGSVMYDYAFQHGFIKDEEEYLLKMGDRQDLRLNMTAMSDKELESHVLEGLKRCNDEMNVGLQYEDLIKTMYFRSSKSDKSQVS</sequence>
<dbReference type="SMART" id="SM00729">
    <property type="entry name" value="Elp3"/>
    <property type="match status" value="1"/>
</dbReference>
<dbReference type="SUPFAM" id="SSF52242">
    <property type="entry name" value="Cobalamin (vitamin B12)-binding domain"/>
    <property type="match status" value="1"/>
</dbReference>
<dbReference type="AlphaFoldDB" id="Q1PVX3"/>
<evidence type="ECO:0000256" key="2">
    <source>
        <dbReference type="ARBA" id="ARBA00022603"/>
    </source>
</evidence>
<proteinExistence type="predicted"/>
<dbReference type="SFLD" id="SFLDG01123">
    <property type="entry name" value="methyltransferase_(Class_B)"/>
    <property type="match status" value="1"/>
</dbReference>
<evidence type="ECO:0000313" key="10">
    <source>
        <dbReference type="EMBL" id="CAJ71372.1"/>
    </source>
</evidence>